<keyword evidence="7" id="KW-0472">Membrane</keyword>
<dbReference type="Gene3D" id="1.10.510.10">
    <property type="entry name" value="Transferase(Phosphotransferase) domain 1"/>
    <property type="match status" value="1"/>
</dbReference>
<reference evidence="9 10" key="1">
    <citation type="submission" date="2016-04" db="EMBL/GenBank/DDBJ databases">
        <title>Peptidophaga gingivicola gen. nov., sp. nov., isolated from human subgingival plaque.</title>
        <authorList>
            <person name="Beall C.J."/>
            <person name="Mokrzan E.M."/>
            <person name="Griffen A.L."/>
            <person name="Leys E.J."/>
        </authorList>
    </citation>
    <scope>NUCLEOTIDE SEQUENCE [LARGE SCALE GENOMIC DNA]</scope>
    <source>
        <strain evidence="9 10">BA112</strain>
    </source>
</reference>
<sequence length="806" mass="86331">MRRLGSRYILDERIGKGAQGEVWIGRASSEGSQDTVPEVYAFKILRTDLAEEPGFVERFIKERSTLLRVSSPYVIGVHDFVVEGTTLALVMDYVPGGDLRGYLKESGPLPPAEAAQLGASVAEGLSAVHNAGILHRDVKPANILLDFSTTPMTPRVVDFGIARIIDVAGASHLTGVIGTPLYMSPEVLSGEVPGTQADVYSLGIVLYEVVCGVTPFVGSISELLGQHMHRTPGRPGGVPDRMWGLIASMLVKTPDKRPTATDVARELRAMASELENVPAATKLAKPPPSTPSTELADMGVSPAAGHYPQAAFASASPHFSASSPASYIPNRSSQSAPEAASSYAGPYTVPYSRTQTGAYGSQTQTGAYGSQTFPFTPQTAGDARGPGRSRRRKKRSKKTIALVSLLSVALVGAGVWGISMLTHEEKTPEWYVANLPAGKKFVEEHRISKAYKVAVSPNRSLVAANAVSDWTLYSLSGTGTSKIAKKDCYDNKSGFWNNSSFLCHTGNSATVIRSNGNIYKPPGPSSHNLVGTDGEITVMISDANSGDLVGIDSSGKEVWRALGKYSEAIVQNGFILSYDTEKKSLRILSVASGEVLKSKDAEDDFESLSDNPHPLGFGIDAGTKAFYQVESGSYTIWDEKGERKFGGKAKVTTNNWVISSPNVSPEDLKDLFEASPATEAVNIRGESDIRVARVDGANCRVEIDGVRFKVPKVNDQSRCYVDILGLSGDDDTLLLESSNASDERRHWKTGTVARDNEGKGKVVAYSLSSGNELWRADGSFVALLGGNRMAIRPNSDEIILGTVRDE</sequence>
<feature type="domain" description="Protein kinase" evidence="8">
    <location>
        <begin position="8"/>
        <end position="270"/>
    </location>
</feature>
<dbReference type="InterPro" id="IPR008271">
    <property type="entry name" value="Ser/Thr_kinase_AS"/>
</dbReference>
<evidence type="ECO:0000313" key="9">
    <source>
        <dbReference type="EMBL" id="OAP85447.1"/>
    </source>
</evidence>
<keyword evidence="3" id="KW-0547">Nucleotide-binding</keyword>
<dbReference type="GO" id="GO:0005524">
    <property type="term" value="F:ATP binding"/>
    <property type="evidence" value="ECO:0007669"/>
    <property type="project" value="UniProtKB-KW"/>
</dbReference>
<dbReference type="EC" id="2.7.11.1" evidence="1"/>
<evidence type="ECO:0000256" key="3">
    <source>
        <dbReference type="ARBA" id="ARBA00022741"/>
    </source>
</evidence>
<dbReference type="GO" id="GO:0004674">
    <property type="term" value="F:protein serine/threonine kinase activity"/>
    <property type="evidence" value="ECO:0007669"/>
    <property type="project" value="UniProtKB-EC"/>
</dbReference>
<evidence type="ECO:0000256" key="1">
    <source>
        <dbReference type="ARBA" id="ARBA00012513"/>
    </source>
</evidence>
<dbReference type="Pfam" id="PF00069">
    <property type="entry name" value="Pkinase"/>
    <property type="match status" value="1"/>
</dbReference>
<gene>
    <name evidence="9" type="ORF">A4H34_10220</name>
</gene>
<feature type="compositionally biased region" description="Polar residues" evidence="6">
    <location>
        <begin position="355"/>
        <end position="379"/>
    </location>
</feature>
<dbReference type="AlphaFoldDB" id="A0A179B151"/>
<evidence type="ECO:0000313" key="10">
    <source>
        <dbReference type="Proteomes" id="UP000078368"/>
    </source>
</evidence>
<dbReference type="CDD" id="cd14014">
    <property type="entry name" value="STKc_PknB_like"/>
    <property type="match status" value="1"/>
</dbReference>
<organism evidence="9 10">
    <name type="scientific">Peptidiphaga gingivicola</name>
    <dbReference type="NCBI Taxonomy" id="2741497"/>
    <lineage>
        <taxon>Bacteria</taxon>
        <taxon>Bacillati</taxon>
        <taxon>Actinomycetota</taxon>
        <taxon>Actinomycetes</taxon>
        <taxon>Actinomycetales</taxon>
        <taxon>Actinomycetaceae</taxon>
        <taxon>Peptidiphaga</taxon>
    </lineage>
</organism>
<proteinExistence type="predicted"/>
<dbReference type="PANTHER" id="PTHR43671:SF13">
    <property type="entry name" value="SERINE_THREONINE-PROTEIN KINASE NEK2"/>
    <property type="match status" value="1"/>
</dbReference>
<keyword evidence="4" id="KW-0418">Kinase</keyword>
<evidence type="ECO:0000256" key="4">
    <source>
        <dbReference type="ARBA" id="ARBA00022777"/>
    </source>
</evidence>
<dbReference type="PANTHER" id="PTHR43671">
    <property type="entry name" value="SERINE/THREONINE-PROTEIN KINASE NEK"/>
    <property type="match status" value="1"/>
</dbReference>
<evidence type="ECO:0000256" key="6">
    <source>
        <dbReference type="SAM" id="MobiDB-lite"/>
    </source>
</evidence>
<name>A0A179B151_9ACTO</name>
<dbReference type="STRING" id="1823756.A4H34_10220"/>
<feature type="compositionally biased region" description="Basic residues" evidence="6">
    <location>
        <begin position="387"/>
        <end position="396"/>
    </location>
</feature>
<dbReference type="Proteomes" id="UP000078368">
    <property type="component" value="Unassembled WGS sequence"/>
</dbReference>
<dbReference type="PROSITE" id="PS00108">
    <property type="entry name" value="PROTEIN_KINASE_ST"/>
    <property type="match status" value="1"/>
</dbReference>
<keyword evidence="5" id="KW-0067">ATP-binding</keyword>
<feature type="region of interest" description="Disordered" evidence="6">
    <location>
        <begin position="355"/>
        <end position="396"/>
    </location>
</feature>
<keyword evidence="10" id="KW-1185">Reference proteome</keyword>
<dbReference type="SUPFAM" id="SSF56112">
    <property type="entry name" value="Protein kinase-like (PK-like)"/>
    <property type="match status" value="1"/>
</dbReference>
<evidence type="ECO:0000256" key="7">
    <source>
        <dbReference type="SAM" id="Phobius"/>
    </source>
</evidence>
<dbReference type="InterPro" id="IPR000719">
    <property type="entry name" value="Prot_kinase_dom"/>
</dbReference>
<evidence type="ECO:0000256" key="2">
    <source>
        <dbReference type="ARBA" id="ARBA00022679"/>
    </source>
</evidence>
<evidence type="ECO:0000259" key="8">
    <source>
        <dbReference type="PROSITE" id="PS50011"/>
    </source>
</evidence>
<dbReference type="OrthoDB" id="9762169at2"/>
<dbReference type="RefSeq" id="WP_064232018.1">
    <property type="nucleotide sequence ID" value="NZ_LVZK01000003.1"/>
</dbReference>
<dbReference type="InterPro" id="IPR011009">
    <property type="entry name" value="Kinase-like_dom_sf"/>
</dbReference>
<protein>
    <recommendedName>
        <fullName evidence="1">non-specific serine/threonine protein kinase</fullName>
        <ecNumber evidence="1">2.7.11.1</ecNumber>
    </recommendedName>
</protein>
<dbReference type="InterPro" id="IPR050660">
    <property type="entry name" value="NEK_Ser/Thr_kinase"/>
</dbReference>
<feature type="region of interest" description="Disordered" evidence="6">
    <location>
        <begin position="323"/>
        <end position="343"/>
    </location>
</feature>
<accession>A0A179B151</accession>
<keyword evidence="2" id="KW-0808">Transferase</keyword>
<keyword evidence="7" id="KW-0812">Transmembrane</keyword>
<dbReference type="EMBL" id="LVZK01000003">
    <property type="protein sequence ID" value="OAP85447.1"/>
    <property type="molecule type" value="Genomic_DNA"/>
</dbReference>
<feature type="transmembrane region" description="Helical" evidence="7">
    <location>
        <begin position="399"/>
        <end position="418"/>
    </location>
</feature>
<dbReference type="PROSITE" id="PS50011">
    <property type="entry name" value="PROTEIN_KINASE_DOM"/>
    <property type="match status" value="1"/>
</dbReference>
<evidence type="ECO:0000256" key="5">
    <source>
        <dbReference type="ARBA" id="ARBA00022840"/>
    </source>
</evidence>
<dbReference type="SMART" id="SM00220">
    <property type="entry name" value="S_TKc"/>
    <property type="match status" value="1"/>
</dbReference>
<feature type="region of interest" description="Disordered" evidence="6">
    <location>
        <begin position="278"/>
        <end position="301"/>
    </location>
</feature>
<comment type="caution">
    <text evidence="9">The sequence shown here is derived from an EMBL/GenBank/DDBJ whole genome shotgun (WGS) entry which is preliminary data.</text>
</comment>
<keyword evidence="7" id="KW-1133">Transmembrane helix</keyword>